<feature type="binding site" evidence="4">
    <location>
        <begin position="92"/>
        <end position="93"/>
    </location>
    <ligand>
        <name>phosphate</name>
        <dbReference type="ChEBI" id="CHEBI:43474"/>
    </ligand>
</feature>
<sequence length="288" mass="31432">MMCLLFPSFQIGIIGGSGLSDPNILEGGTEKSFKTPYGDPSDVLIFGKIKNIDCVLLARHGRKHSIMPSNVNYRANIWALREAGCTHIIASTATGSLREDIPPGCFVILDSFIDRTRIRAQTFYDGAPGSPQGVCHLPMEPAFCPDTRQLLVDSAKELGLKFRPTGTCVAIEGPRYSSLAESHMFISWGGHVINMTTVPEVVLAKEAGLCYAAVAMATDYDCWQEKGKGVCVSDVLKTFKENAEKVIQLFTHVVPKIAEKDWDSTIDALKVTNLTIIATVESNIMLPH</sequence>
<name>A0A7R9PIF9_TIMGE</name>
<dbReference type="InterPro" id="IPR035994">
    <property type="entry name" value="Nucleoside_phosphorylase_sf"/>
</dbReference>
<feature type="binding site" evidence="4">
    <location>
        <begin position="59"/>
        <end position="60"/>
    </location>
    <ligand>
        <name>phosphate</name>
        <dbReference type="ChEBI" id="CHEBI:43474"/>
    </ligand>
</feature>
<dbReference type="GO" id="GO:0019509">
    <property type="term" value="P:L-methionine salvage from methylthioadenosine"/>
    <property type="evidence" value="ECO:0007669"/>
    <property type="project" value="UniProtKB-UniRule"/>
</dbReference>
<keyword evidence="2 4" id="KW-0808">Transferase</keyword>
<dbReference type="PROSITE" id="PS01240">
    <property type="entry name" value="PNP_MTAP_2"/>
    <property type="match status" value="1"/>
</dbReference>
<dbReference type="Pfam" id="PF01048">
    <property type="entry name" value="PNP_UDP_1"/>
    <property type="match status" value="1"/>
</dbReference>
<dbReference type="GO" id="GO:0005634">
    <property type="term" value="C:nucleus"/>
    <property type="evidence" value="ECO:0007669"/>
    <property type="project" value="UniProtKB-SubCell"/>
</dbReference>
<keyword evidence="3 4" id="KW-0660">Purine salvage</keyword>
<dbReference type="CDD" id="cd09010">
    <property type="entry name" value="MTAP_SsMTAPII_like_MTIP"/>
    <property type="match status" value="1"/>
</dbReference>
<keyword evidence="4" id="KW-0539">Nucleus</keyword>
<dbReference type="PANTHER" id="PTHR42679:SF2">
    <property type="entry name" value="S-METHYL-5'-THIOADENOSINE PHOSPHORYLASE"/>
    <property type="match status" value="1"/>
</dbReference>
<dbReference type="EC" id="2.4.2.28" evidence="4"/>
<comment type="subunit">
    <text evidence="4">Homotrimer.</text>
</comment>
<dbReference type="GO" id="GO:0006166">
    <property type="term" value="P:purine ribonucleoside salvage"/>
    <property type="evidence" value="ECO:0007669"/>
    <property type="project" value="UniProtKB-KW"/>
</dbReference>
<feature type="domain" description="Nucleoside phosphorylase" evidence="5">
    <location>
        <begin position="11"/>
        <end position="254"/>
    </location>
</feature>
<evidence type="ECO:0000256" key="4">
    <source>
        <dbReference type="HAMAP-Rule" id="MF_03155"/>
    </source>
</evidence>
<evidence type="ECO:0000313" key="6">
    <source>
        <dbReference type="EMBL" id="CAD7587818.1"/>
    </source>
</evidence>
<evidence type="ECO:0000256" key="2">
    <source>
        <dbReference type="ARBA" id="ARBA00022679"/>
    </source>
</evidence>
<feature type="site" description="Important for substrate specificity" evidence="4">
    <location>
        <position position="177"/>
    </location>
</feature>
<accession>A0A7R9PIF9</accession>
<comment type="catalytic activity">
    <reaction evidence="4">
        <text>S-methyl-5'-thioadenosine + phosphate = 5-(methylsulfanyl)-alpha-D-ribose 1-phosphate + adenine</text>
        <dbReference type="Rhea" id="RHEA:11852"/>
        <dbReference type="ChEBI" id="CHEBI:16708"/>
        <dbReference type="ChEBI" id="CHEBI:17509"/>
        <dbReference type="ChEBI" id="CHEBI:43474"/>
        <dbReference type="ChEBI" id="CHEBI:58533"/>
        <dbReference type="EC" id="2.4.2.28"/>
    </reaction>
</comment>
<dbReference type="GO" id="GO:0005829">
    <property type="term" value="C:cytosol"/>
    <property type="evidence" value="ECO:0007669"/>
    <property type="project" value="TreeGrafter"/>
</dbReference>
<dbReference type="EMBL" id="OE839595">
    <property type="protein sequence ID" value="CAD7587818.1"/>
    <property type="molecule type" value="Genomic_DNA"/>
</dbReference>
<keyword evidence="4" id="KW-0963">Cytoplasm</keyword>
<proteinExistence type="inferred from homology"/>
<comment type="subcellular location">
    <subcellularLocation>
        <location evidence="4">Cytoplasm</location>
    </subcellularLocation>
    <subcellularLocation>
        <location evidence="4">Nucleus</location>
    </subcellularLocation>
</comment>
<feature type="binding site" evidence="4">
    <location>
        <position position="195"/>
    </location>
    <ligand>
        <name>substrate</name>
    </ligand>
</feature>
<dbReference type="UniPathway" id="UPA00904">
    <property type="reaction ID" value="UER00873"/>
</dbReference>
<comment type="similarity">
    <text evidence="4">Belongs to the PNP/MTAP phosphorylase family. MTAP subfamily.</text>
</comment>
<dbReference type="NCBIfam" id="TIGR01694">
    <property type="entry name" value="MTAP"/>
    <property type="match status" value="1"/>
</dbReference>
<feature type="binding site" evidence="4">
    <location>
        <position position="196"/>
    </location>
    <ligand>
        <name>phosphate</name>
        <dbReference type="ChEBI" id="CHEBI:43474"/>
    </ligand>
</feature>
<dbReference type="HAMAP" id="MF_01963">
    <property type="entry name" value="MTAP"/>
    <property type="match status" value="1"/>
</dbReference>
<keyword evidence="1 4" id="KW-0328">Glycosyltransferase</keyword>
<evidence type="ECO:0000256" key="1">
    <source>
        <dbReference type="ARBA" id="ARBA00022676"/>
    </source>
</evidence>
<organism evidence="6">
    <name type="scientific">Timema genevievae</name>
    <name type="common">Walking stick</name>
    <dbReference type="NCBI Taxonomy" id="629358"/>
    <lineage>
        <taxon>Eukaryota</taxon>
        <taxon>Metazoa</taxon>
        <taxon>Ecdysozoa</taxon>
        <taxon>Arthropoda</taxon>
        <taxon>Hexapoda</taxon>
        <taxon>Insecta</taxon>
        <taxon>Pterygota</taxon>
        <taxon>Neoptera</taxon>
        <taxon>Polyneoptera</taxon>
        <taxon>Phasmatodea</taxon>
        <taxon>Timematodea</taxon>
        <taxon>Timematoidea</taxon>
        <taxon>Timematidae</taxon>
        <taxon>Timema</taxon>
    </lineage>
</organism>
<feature type="binding site" evidence="4">
    <location>
        <position position="17"/>
    </location>
    <ligand>
        <name>phosphate</name>
        <dbReference type="ChEBI" id="CHEBI:43474"/>
    </ligand>
</feature>
<comment type="pathway">
    <text evidence="4">Amino-acid biosynthesis; L-methionine biosynthesis via salvage pathway; S-methyl-5-thio-alpha-D-ribose 1-phosphate from S-methyl-5'-thioadenosine (phosphorylase route): step 1/1.</text>
</comment>
<evidence type="ECO:0000259" key="5">
    <source>
        <dbReference type="Pfam" id="PF01048"/>
    </source>
</evidence>
<protein>
    <recommendedName>
        <fullName evidence="4">S-methyl-5'-thioadenosine phosphorylase</fullName>
        <ecNumber evidence="4">2.4.2.28</ecNumber>
    </recommendedName>
    <alternativeName>
        <fullName evidence="4">5'-methylthioadenosine phosphorylase</fullName>
        <shortName evidence="4">MTA phosphorylase</shortName>
        <shortName evidence="4">MTAP</shortName>
        <shortName evidence="4">MTAPase</shortName>
    </alternativeName>
</protein>
<gene>
    <name evidence="6" type="ORF">TGEB3V08_LOCUS1973</name>
</gene>
<dbReference type="PANTHER" id="PTHR42679">
    <property type="entry name" value="S-METHYL-5'-THIOADENOSINE PHOSPHORYLASE"/>
    <property type="match status" value="1"/>
</dbReference>
<reference evidence="6" key="1">
    <citation type="submission" date="2020-11" db="EMBL/GenBank/DDBJ databases">
        <authorList>
            <person name="Tran Van P."/>
        </authorList>
    </citation>
    <scope>NUCLEOTIDE SEQUENCE</scope>
</reference>
<dbReference type="Gene3D" id="3.40.50.1580">
    <property type="entry name" value="Nucleoside phosphorylase domain"/>
    <property type="match status" value="1"/>
</dbReference>
<dbReference type="AlphaFoldDB" id="A0A7R9PIF9"/>
<dbReference type="GO" id="GO:0017061">
    <property type="term" value="F:S-methyl-5-thioadenosine phosphorylase activity"/>
    <property type="evidence" value="ECO:0007669"/>
    <property type="project" value="UniProtKB-UniRule"/>
</dbReference>
<evidence type="ECO:0000256" key="3">
    <source>
        <dbReference type="ARBA" id="ARBA00022726"/>
    </source>
</evidence>
<dbReference type="InterPro" id="IPR000845">
    <property type="entry name" value="Nucleoside_phosphorylase_d"/>
</dbReference>
<dbReference type="InterPro" id="IPR010044">
    <property type="entry name" value="MTAP"/>
</dbReference>
<dbReference type="SUPFAM" id="SSF53167">
    <property type="entry name" value="Purine and uridine phosphorylases"/>
    <property type="match status" value="1"/>
</dbReference>
<feature type="site" description="Important for substrate specificity" evidence="4">
    <location>
        <position position="232"/>
    </location>
</feature>
<dbReference type="InterPro" id="IPR018099">
    <property type="entry name" value="Purine_phosphorylase-2_CS"/>
</dbReference>
<feature type="binding site" evidence="4">
    <location>
        <begin position="219"/>
        <end position="221"/>
    </location>
    <ligand>
        <name>substrate</name>
    </ligand>
</feature>
<comment type="function">
    <text evidence="4">Catalyzes the reversible phosphorylation of S-methyl-5'-thioadenosine (MTA) to adenine and 5-methylthioribose-1-phosphate. Involved in the breakdown of MTA, a major by-product of polyamine biosynthesis. Responsible for the first step in the methionine salvage pathway after MTA has been generated from S-adenosylmethionine. Has broad substrate specificity with 6-aminopurine nucleosides as preferred substrates.</text>
</comment>